<reference evidence="1 2" key="1">
    <citation type="submission" date="2016-10" db="EMBL/GenBank/DDBJ databases">
        <authorList>
            <person name="de Groot N.N."/>
        </authorList>
    </citation>
    <scope>NUCLEOTIDE SEQUENCE [LARGE SCALE GENOMIC DNA]</scope>
    <source>
        <strain evidence="1 2">LMG 2247</strain>
    </source>
</reference>
<dbReference type="EMBL" id="FNCJ01000002">
    <property type="protein sequence ID" value="SDG25788.1"/>
    <property type="molecule type" value="Genomic_DNA"/>
</dbReference>
<dbReference type="Proteomes" id="UP000199706">
    <property type="component" value="Unassembled WGS sequence"/>
</dbReference>
<gene>
    <name evidence="1" type="ORF">SAMN05216466_102638</name>
</gene>
<dbReference type="AlphaFoldDB" id="A0A1G7SS60"/>
<proteinExistence type="predicted"/>
<dbReference type="OrthoDB" id="9135217at2"/>
<evidence type="ECO:0000313" key="2">
    <source>
        <dbReference type="Proteomes" id="UP000199706"/>
    </source>
</evidence>
<protein>
    <submittedName>
        <fullName evidence="1">Uncharacterized protein</fullName>
    </submittedName>
</protein>
<name>A0A1G7SS60_9BURK</name>
<dbReference type="RefSeq" id="WP_090682832.1">
    <property type="nucleotide sequence ID" value="NZ_CADERL010000002.1"/>
</dbReference>
<accession>A0A1G7SS60</accession>
<organism evidence="1 2">
    <name type="scientific">Paraburkholderia phenazinium</name>
    <dbReference type="NCBI Taxonomy" id="60549"/>
    <lineage>
        <taxon>Bacteria</taxon>
        <taxon>Pseudomonadati</taxon>
        <taxon>Pseudomonadota</taxon>
        <taxon>Betaproteobacteria</taxon>
        <taxon>Burkholderiales</taxon>
        <taxon>Burkholderiaceae</taxon>
        <taxon>Paraburkholderia</taxon>
    </lineage>
</organism>
<sequence>MNIEDTWDGHMRRAPVDAAKTQREPASLALRAMQVFIALVCVWSLIETPWEVSPGDGTTRIAALLLAKCLLLAAGAAAFFGVRYARPVFAFLCGASVLAVASTLPFEYAISHELFTLSLIECVCKVALVASYAIWYLKKH</sequence>
<evidence type="ECO:0000313" key="1">
    <source>
        <dbReference type="EMBL" id="SDG25788.1"/>
    </source>
</evidence>